<protein>
    <submittedName>
        <fullName evidence="3">Uncharacterized protein</fullName>
    </submittedName>
</protein>
<evidence type="ECO:0000313" key="4">
    <source>
        <dbReference type="Proteomes" id="UP001221142"/>
    </source>
</evidence>
<sequence>MQAKTSPSGPPHWINIWSFASIALHICLIALHIALVVHRLVYPLAKQGTVSFWITVIVTTFGTVYYAALIFVTQKLAMRRCLRKMQTLTATHDTAAAWSGIGAAAAGALDQFAVRASYIGVGTALVYLGGILALHVTTPAIFSVQAFNESVSQSVVTQGVAQFNLPSDDRGNLTALNILLGETDQFSVDVLQQFPYIARSTNSPGLQNATLYHVPLANASNTSPGGTIQVEAMGVNVSCGYLKPLTVTTTGNVSEAPVAVTWSVTVDTARNNSYAIQSNSYTSLWVPDSTPIFSQRGGESGPPEDLIFFAPFPNLTILDSKGAHAPPAKLVARNKTYETVTEVTLMRCFASPVVQNATIDSDTLRIIDLSPSVVKTSSVWAALPVDQPPQGPPLNESDPLPMLSSTLLDLWQIWYMSTSLTPITTNLGLPTEDTSESESDILWETAQAVDMRKPSPFTLAQSEGILTQTRTLVRVNAALGLAVSILLTVPNDKDTPAASLDLHFLQAMWLYRNHTALKDVVLDVKEPTKIRLREAGMVKVCLADVPVGGGKDDSELGSSGADECAEGSSLLQECEPPSA</sequence>
<gene>
    <name evidence="3" type="ORF">FB45DRAFT_899871</name>
</gene>
<evidence type="ECO:0000313" key="3">
    <source>
        <dbReference type="EMBL" id="KAJ7641293.1"/>
    </source>
</evidence>
<dbReference type="AlphaFoldDB" id="A0AAD7C7A0"/>
<name>A0AAD7C7A0_9AGAR</name>
<feature type="transmembrane region" description="Helical" evidence="2">
    <location>
        <begin position="118"/>
        <end position="142"/>
    </location>
</feature>
<proteinExistence type="predicted"/>
<organism evidence="3 4">
    <name type="scientific">Roridomyces roridus</name>
    <dbReference type="NCBI Taxonomy" id="1738132"/>
    <lineage>
        <taxon>Eukaryota</taxon>
        <taxon>Fungi</taxon>
        <taxon>Dikarya</taxon>
        <taxon>Basidiomycota</taxon>
        <taxon>Agaricomycotina</taxon>
        <taxon>Agaricomycetes</taxon>
        <taxon>Agaricomycetidae</taxon>
        <taxon>Agaricales</taxon>
        <taxon>Marasmiineae</taxon>
        <taxon>Mycenaceae</taxon>
        <taxon>Roridomyces</taxon>
    </lineage>
</organism>
<dbReference type="Proteomes" id="UP001221142">
    <property type="component" value="Unassembled WGS sequence"/>
</dbReference>
<keyword evidence="2" id="KW-1133">Transmembrane helix</keyword>
<feature type="region of interest" description="Disordered" evidence="1">
    <location>
        <begin position="549"/>
        <end position="579"/>
    </location>
</feature>
<keyword evidence="4" id="KW-1185">Reference proteome</keyword>
<accession>A0AAD7C7A0</accession>
<evidence type="ECO:0000256" key="2">
    <source>
        <dbReference type="SAM" id="Phobius"/>
    </source>
</evidence>
<keyword evidence="2" id="KW-0812">Transmembrane</keyword>
<feature type="transmembrane region" description="Helical" evidence="2">
    <location>
        <begin position="50"/>
        <end position="73"/>
    </location>
</feature>
<reference evidence="3" key="1">
    <citation type="submission" date="2023-03" db="EMBL/GenBank/DDBJ databases">
        <title>Massive genome expansion in bonnet fungi (Mycena s.s.) driven by repeated elements and novel gene families across ecological guilds.</title>
        <authorList>
            <consortium name="Lawrence Berkeley National Laboratory"/>
            <person name="Harder C.B."/>
            <person name="Miyauchi S."/>
            <person name="Viragh M."/>
            <person name="Kuo A."/>
            <person name="Thoen E."/>
            <person name="Andreopoulos B."/>
            <person name="Lu D."/>
            <person name="Skrede I."/>
            <person name="Drula E."/>
            <person name="Henrissat B."/>
            <person name="Morin E."/>
            <person name="Kohler A."/>
            <person name="Barry K."/>
            <person name="LaButti K."/>
            <person name="Morin E."/>
            <person name="Salamov A."/>
            <person name="Lipzen A."/>
            <person name="Mereny Z."/>
            <person name="Hegedus B."/>
            <person name="Baldrian P."/>
            <person name="Stursova M."/>
            <person name="Weitz H."/>
            <person name="Taylor A."/>
            <person name="Grigoriev I.V."/>
            <person name="Nagy L.G."/>
            <person name="Martin F."/>
            <person name="Kauserud H."/>
        </authorList>
    </citation>
    <scope>NUCLEOTIDE SEQUENCE</scope>
    <source>
        <strain evidence="3">9284</strain>
    </source>
</reference>
<comment type="caution">
    <text evidence="3">The sequence shown here is derived from an EMBL/GenBank/DDBJ whole genome shotgun (WGS) entry which is preliminary data.</text>
</comment>
<feature type="transmembrane region" description="Helical" evidence="2">
    <location>
        <begin position="12"/>
        <end position="38"/>
    </location>
</feature>
<keyword evidence="2" id="KW-0472">Membrane</keyword>
<dbReference type="EMBL" id="JARKIF010000004">
    <property type="protein sequence ID" value="KAJ7641293.1"/>
    <property type="molecule type" value="Genomic_DNA"/>
</dbReference>
<evidence type="ECO:0000256" key="1">
    <source>
        <dbReference type="SAM" id="MobiDB-lite"/>
    </source>
</evidence>